<evidence type="ECO:0000313" key="2">
    <source>
        <dbReference type="Proteomes" id="UP000222564"/>
    </source>
</evidence>
<protein>
    <submittedName>
        <fullName evidence="1">Uncharacterized protein</fullName>
    </submittedName>
</protein>
<reference evidence="1 2" key="1">
    <citation type="submission" date="2013-09" db="EMBL/GenBank/DDBJ databases">
        <title>Biodegradation of hydrocarbons in the deep terrestrial subsurface : characterization of a microbial consortium composed of two Desulfotomaculum species originating from a deep geological formation.</title>
        <authorList>
            <person name="Aullo T."/>
            <person name="Berlendis S."/>
            <person name="Lascourreges J.-F."/>
            <person name="Dessort D."/>
            <person name="Saint-Laurent S."/>
            <person name="Schraauwers B."/>
            <person name="Mas J."/>
            <person name="Magot M."/>
            <person name="Ranchou-Peyruse A."/>
        </authorList>
    </citation>
    <scope>NUCLEOTIDE SEQUENCE [LARGE SCALE GENOMIC DNA]</scope>
    <source>
        <strain evidence="1 2">Bs107</strain>
    </source>
</reference>
<dbReference type="AlphaFoldDB" id="A0A2C6MCE0"/>
<comment type="caution">
    <text evidence="1">The sequence shown here is derived from an EMBL/GenBank/DDBJ whole genome shotgun (WGS) entry which is preliminary data.</text>
</comment>
<accession>A0A2C6MCE0</accession>
<dbReference type="EMBL" id="AWQQ01000087">
    <property type="protein sequence ID" value="PHJ37708.1"/>
    <property type="molecule type" value="Genomic_DNA"/>
</dbReference>
<gene>
    <name evidence="1" type="ORF">P378_14555</name>
</gene>
<dbReference type="Proteomes" id="UP000222564">
    <property type="component" value="Unassembled WGS sequence"/>
</dbReference>
<sequence>MNLASIIQKIQQIPEAFGDMGICQQELEPIGLPH</sequence>
<proteinExistence type="predicted"/>
<evidence type="ECO:0000313" key="1">
    <source>
        <dbReference type="EMBL" id="PHJ37708.1"/>
    </source>
</evidence>
<organism evidence="1 2">
    <name type="scientific">Desulforamulus profundi</name>
    <dbReference type="NCBI Taxonomy" id="1383067"/>
    <lineage>
        <taxon>Bacteria</taxon>
        <taxon>Bacillati</taxon>
        <taxon>Bacillota</taxon>
        <taxon>Clostridia</taxon>
        <taxon>Eubacteriales</taxon>
        <taxon>Peptococcaceae</taxon>
        <taxon>Desulforamulus</taxon>
    </lineage>
</organism>
<keyword evidence="2" id="KW-1185">Reference proteome</keyword>
<name>A0A2C6MCE0_9FIRM</name>